<dbReference type="InterPro" id="IPR002645">
    <property type="entry name" value="STAS_dom"/>
</dbReference>
<dbReference type="Gene3D" id="3.30.750.24">
    <property type="entry name" value="STAS domain"/>
    <property type="match status" value="1"/>
</dbReference>
<comment type="similarity">
    <text evidence="1 2">Belongs to the anti-sigma-factor antagonist family.</text>
</comment>
<keyword evidence="5" id="KW-1185">Reference proteome</keyword>
<comment type="caution">
    <text evidence="4">The sequence shown here is derived from an EMBL/GenBank/DDBJ whole genome shotgun (WGS) entry which is preliminary data.</text>
</comment>
<sequence length="147" mass="16419">MEIVEPAFGMRHRLMDDTLVLVLHGEIDAWAQQVLGPRLTRLLAERPSRQVVVDLRPVTFLDASGLRLLVRIRRHCVARGTRACLVRGVPRVWRVLQLTRLDVCFDAWDALPAEWEEAGPCGLCGAPFPCVASNRRAATGGHNSLDF</sequence>
<accession>A0A964UP17</accession>
<dbReference type="OrthoDB" id="4833278at2"/>
<dbReference type="Pfam" id="PF01740">
    <property type="entry name" value="STAS"/>
    <property type="match status" value="1"/>
</dbReference>
<evidence type="ECO:0000313" key="4">
    <source>
        <dbReference type="EMBL" id="NBE52167.1"/>
    </source>
</evidence>
<feature type="domain" description="STAS" evidence="3">
    <location>
        <begin position="8"/>
        <end position="101"/>
    </location>
</feature>
<dbReference type="SUPFAM" id="SSF52091">
    <property type="entry name" value="SpoIIaa-like"/>
    <property type="match status" value="1"/>
</dbReference>
<dbReference type="CDD" id="cd07043">
    <property type="entry name" value="STAS_anti-anti-sigma_factors"/>
    <property type="match status" value="1"/>
</dbReference>
<name>A0A964UP17_9ACTN</name>
<dbReference type="AlphaFoldDB" id="A0A964UP17"/>
<proteinExistence type="inferred from homology"/>
<dbReference type="EMBL" id="JAAAHS010000070">
    <property type="protein sequence ID" value="NBE52167.1"/>
    <property type="molecule type" value="Genomic_DNA"/>
</dbReference>
<evidence type="ECO:0000259" key="3">
    <source>
        <dbReference type="PROSITE" id="PS50801"/>
    </source>
</evidence>
<protein>
    <recommendedName>
        <fullName evidence="2">Anti-sigma factor antagonist</fullName>
    </recommendedName>
</protein>
<gene>
    <name evidence="4" type="ORF">GUY60_12180</name>
</gene>
<dbReference type="PROSITE" id="PS50801">
    <property type="entry name" value="STAS"/>
    <property type="match status" value="1"/>
</dbReference>
<dbReference type="InterPro" id="IPR036513">
    <property type="entry name" value="STAS_dom_sf"/>
</dbReference>
<evidence type="ECO:0000313" key="5">
    <source>
        <dbReference type="Proteomes" id="UP000598297"/>
    </source>
</evidence>
<dbReference type="NCBIfam" id="TIGR00377">
    <property type="entry name" value="ant_ant_sig"/>
    <property type="match status" value="1"/>
</dbReference>
<dbReference type="Proteomes" id="UP000598297">
    <property type="component" value="Unassembled WGS sequence"/>
</dbReference>
<dbReference type="PANTHER" id="PTHR33495:SF2">
    <property type="entry name" value="ANTI-SIGMA FACTOR ANTAGONIST TM_1081-RELATED"/>
    <property type="match status" value="1"/>
</dbReference>
<reference evidence="4" key="1">
    <citation type="submission" date="2020-01" db="EMBL/GenBank/DDBJ databases">
        <title>Whole-genome analyses of novel actinobacteria.</title>
        <authorList>
            <person name="Sahin N."/>
        </authorList>
    </citation>
    <scope>NUCLEOTIDE SEQUENCE</scope>
    <source>
        <strain evidence="4">YC537</strain>
    </source>
</reference>
<dbReference type="GO" id="GO:0043856">
    <property type="term" value="F:anti-sigma factor antagonist activity"/>
    <property type="evidence" value="ECO:0007669"/>
    <property type="project" value="InterPro"/>
</dbReference>
<organism evidence="4 5">
    <name type="scientific">Streptomyces boluensis</name>
    <dbReference type="NCBI Taxonomy" id="1775135"/>
    <lineage>
        <taxon>Bacteria</taxon>
        <taxon>Bacillati</taxon>
        <taxon>Actinomycetota</taxon>
        <taxon>Actinomycetes</taxon>
        <taxon>Kitasatosporales</taxon>
        <taxon>Streptomycetaceae</taxon>
        <taxon>Streptomyces</taxon>
    </lineage>
</organism>
<dbReference type="RefSeq" id="WP_161696837.1">
    <property type="nucleotide sequence ID" value="NZ_JAAAHS010000070.1"/>
</dbReference>
<dbReference type="PANTHER" id="PTHR33495">
    <property type="entry name" value="ANTI-SIGMA FACTOR ANTAGONIST TM_1081-RELATED-RELATED"/>
    <property type="match status" value="1"/>
</dbReference>
<dbReference type="InterPro" id="IPR003658">
    <property type="entry name" value="Anti-sigma_ant"/>
</dbReference>
<evidence type="ECO:0000256" key="2">
    <source>
        <dbReference type="RuleBase" id="RU003749"/>
    </source>
</evidence>
<evidence type="ECO:0000256" key="1">
    <source>
        <dbReference type="ARBA" id="ARBA00009013"/>
    </source>
</evidence>